<dbReference type="PROSITE" id="PS50928">
    <property type="entry name" value="ABC_TM1"/>
    <property type="match status" value="1"/>
</dbReference>
<dbReference type="Pfam" id="PF00528">
    <property type="entry name" value="BPD_transp_1"/>
    <property type="match status" value="1"/>
</dbReference>
<dbReference type="InterPro" id="IPR000515">
    <property type="entry name" value="MetI-like"/>
</dbReference>
<sequence length="306" mass="31637">MVVVVSLGTFALAGASPFDPLDSYLGNSGDGYTEAQRADLRRTLGLDQGWFSAWVHWVSHTAGGDLGFSRAYHQPVTDVLGDRFGWTVLLGISGAVVAVIVGAALGIVAGLRAGGIADRLVTVFASVLQAVPPFIVALGSVLVFSVTLRLFPASGLTDPGGAITAESTLRHLILPALVLGISQTPWLALGLRQAIVSAVSSDAIRGAYARGLPRRVIELRHIVPMGLAPFFALVGARLPELIIGAAVVETVFSWPGLGEATINAVRAQDFPLLAVVTVLTVAVVVVGNLAADLGAAIVDPRIEADG</sequence>
<keyword evidence="5 7" id="KW-1133">Transmembrane helix</keyword>
<evidence type="ECO:0000256" key="1">
    <source>
        <dbReference type="ARBA" id="ARBA00004651"/>
    </source>
</evidence>
<evidence type="ECO:0000256" key="7">
    <source>
        <dbReference type="RuleBase" id="RU363032"/>
    </source>
</evidence>
<dbReference type="Proteomes" id="UP000035034">
    <property type="component" value="Unassembled WGS sequence"/>
</dbReference>
<comment type="similarity">
    <text evidence="7">Belongs to the binding-protein-dependent transport system permease family.</text>
</comment>
<dbReference type="GO" id="GO:0005886">
    <property type="term" value="C:plasma membrane"/>
    <property type="evidence" value="ECO:0007669"/>
    <property type="project" value="UniProtKB-SubCell"/>
</dbReference>
<reference evidence="9 10" key="1">
    <citation type="submission" date="2011-12" db="EMBL/GenBank/DDBJ databases">
        <title>Whole genome shotgun sequence of Gordonia effusa NBRC 100432.</title>
        <authorList>
            <person name="Yoshida I."/>
            <person name="Takarada H."/>
            <person name="Hosoyama A."/>
            <person name="Tsuchikane K."/>
            <person name="Katsumata H."/>
            <person name="Yamazaki S."/>
            <person name="Fujita N."/>
        </authorList>
    </citation>
    <scope>NUCLEOTIDE SEQUENCE [LARGE SCALE GENOMIC DNA]</scope>
    <source>
        <strain evidence="9 10">NBRC 100432</strain>
    </source>
</reference>
<evidence type="ECO:0000259" key="8">
    <source>
        <dbReference type="PROSITE" id="PS50928"/>
    </source>
</evidence>
<keyword evidence="6 7" id="KW-0472">Membrane</keyword>
<keyword evidence="10" id="KW-1185">Reference proteome</keyword>
<evidence type="ECO:0000256" key="2">
    <source>
        <dbReference type="ARBA" id="ARBA00022448"/>
    </source>
</evidence>
<dbReference type="AlphaFoldDB" id="H0R6I2"/>
<evidence type="ECO:0000256" key="3">
    <source>
        <dbReference type="ARBA" id="ARBA00022475"/>
    </source>
</evidence>
<gene>
    <name evidence="9" type="ORF">GOEFS_124_00150</name>
</gene>
<proteinExistence type="inferred from homology"/>
<evidence type="ECO:0000256" key="5">
    <source>
        <dbReference type="ARBA" id="ARBA00022989"/>
    </source>
</evidence>
<name>H0R6I2_9ACTN</name>
<evidence type="ECO:0000256" key="6">
    <source>
        <dbReference type="ARBA" id="ARBA00023136"/>
    </source>
</evidence>
<keyword evidence="2 7" id="KW-0813">Transport</keyword>
<comment type="caution">
    <text evidence="9">The sequence shown here is derived from an EMBL/GenBank/DDBJ whole genome shotgun (WGS) entry which is preliminary data.</text>
</comment>
<protein>
    <submittedName>
        <fullName evidence="9">Putative ABC transporter permease protein</fullName>
    </submittedName>
</protein>
<feature type="domain" description="ABC transmembrane type-1" evidence="8">
    <location>
        <begin position="84"/>
        <end position="291"/>
    </location>
</feature>
<evidence type="ECO:0000256" key="4">
    <source>
        <dbReference type="ARBA" id="ARBA00022692"/>
    </source>
</evidence>
<keyword evidence="3" id="KW-1003">Cell membrane</keyword>
<dbReference type="PANTHER" id="PTHR43163">
    <property type="entry name" value="DIPEPTIDE TRANSPORT SYSTEM PERMEASE PROTEIN DPPB-RELATED"/>
    <property type="match status" value="1"/>
</dbReference>
<feature type="transmembrane region" description="Helical" evidence="7">
    <location>
        <begin position="84"/>
        <end position="111"/>
    </location>
</feature>
<dbReference type="STRING" id="1077974.GOEFS_124_00150"/>
<dbReference type="CDD" id="cd06261">
    <property type="entry name" value="TM_PBP2"/>
    <property type="match status" value="1"/>
</dbReference>
<accession>H0R6I2</accession>
<dbReference type="eggNOG" id="COG0601">
    <property type="taxonomic scope" value="Bacteria"/>
</dbReference>
<dbReference type="InterPro" id="IPR035906">
    <property type="entry name" value="MetI-like_sf"/>
</dbReference>
<evidence type="ECO:0000313" key="10">
    <source>
        <dbReference type="Proteomes" id="UP000035034"/>
    </source>
</evidence>
<dbReference type="PANTHER" id="PTHR43163:SF9">
    <property type="entry name" value="ABC TRANSPORTER PERMEASE PROTEIN"/>
    <property type="match status" value="1"/>
</dbReference>
<evidence type="ECO:0000313" key="9">
    <source>
        <dbReference type="EMBL" id="GAB20683.1"/>
    </source>
</evidence>
<comment type="subcellular location">
    <subcellularLocation>
        <location evidence="1 7">Cell membrane</location>
        <topology evidence="1 7">Multi-pass membrane protein</topology>
    </subcellularLocation>
</comment>
<dbReference type="Gene3D" id="1.10.3720.10">
    <property type="entry name" value="MetI-like"/>
    <property type="match status" value="1"/>
</dbReference>
<dbReference type="SUPFAM" id="SSF161098">
    <property type="entry name" value="MetI-like"/>
    <property type="match status" value="1"/>
</dbReference>
<organism evidence="9 10">
    <name type="scientific">Gordonia effusa NBRC 100432</name>
    <dbReference type="NCBI Taxonomy" id="1077974"/>
    <lineage>
        <taxon>Bacteria</taxon>
        <taxon>Bacillati</taxon>
        <taxon>Actinomycetota</taxon>
        <taxon>Actinomycetes</taxon>
        <taxon>Mycobacteriales</taxon>
        <taxon>Gordoniaceae</taxon>
        <taxon>Gordonia</taxon>
    </lineage>
</organism>
<keyword evidence="4 7" id="KW-0812">Transmembrane</keyword>
<feature type="transmembrane region" description="Helical" evidence="7">
    <location>
        <begin position="123"/>
        <end position="151"/>
    </location>
</feature>
<dbReference type="EMBL" id="BAEH01000124">
    <property type="protein sequence ID" value="GAB20683.1"/>
    <property type="molecule type" value="Genomic_DNA"/>
</dbReference>
<dbReference type="GO" id="GO:0055085">
    <property type="term" value="P:transmembrane transport"/>
    <property type="evidence" value="ECO:0007669"/>
    <property type="project" value="InterPro"/>
</dbReference>